<organism evidence="1 2">
    <name type="scientific">Streptomyces triculaminicus</name>
    <dbReference type="NCBI Taxonomy" id="2816232"/>
    <lineage>
        <taxon>Bacteria</taxon>
        <taxon>Bacillati</taxon>
        <taxon>Actinomycetota</taxon>
        <taxon>Actinomycetes</taxon>
        <taxon>Kitasatosporales</taxon>
        <taxon>Streptomycetaceae</taxon>
        <taxon>Streptomyces</taxon>
    </lineage>
</organism>
<protein>
    <submittedName>
        <fullName evidence="1">ArpA protein</fullName>
    </submittedName>
</protein>
<dbReference type="Gene3D" id="2.60.120.620">
    <property type="entry name" value="q2cbj1_9rhob like domain"/>
    <property type="match status" value="1"/>
</dbReference>
<accession>A0A939FKT6</accession>
<dbReference type="EMBL" id="JAFMOF010000002">
    <property type="protein sequence ID" value="MBO0653986.1"/>
    <property type="molecule type" value="Genomic_DNA"/>
</dbReference>
<sequence length="252" mass="28611">MSGNGLGPKNVCTDLENSEIRRMSHEYHRRGIVTVTDLLEAHTRQAVRAEAERLLDKHAERRDLRLETTGYTRRSMSVVPSEVIAGNSELVTSLYANPQLVGALEAIAGEKLHACPKADEEFLITRQEQRGDTHGWHWGDFSFALIWVLLAPPIDIGGLLQCVPHTEWDKSSPRINNYLAENPIDTYYFASGDVYFLRTDTTLHRTIPLREDATRIILNMTWAGDRDLKRELKADDRWWDNADVSAASSIKK</sequence>
<gene>
    <name evidence="1" type="ORF">J1792_14735</name>
</gene>
<dbReference type="GO" id="GO:0062147">
    <property type="term" value="F:L-lysine 4-chlorinase activity"/>
    <property type="evidence" value="ECO:0007669"/>
    <property type="project" value="InterPro"/>
</dbReference>
<dbReference type="Proteomes" id="UP000664781">
    <property type="component" value="Unassembled WGS sequence"/>
</dbReference>
<evidence type="ECO:0000313" key="1">
    <source>
        <dbReference type="EMBL" id="MBO0653986.1"/>
    </source>
</evidence>
<dbReference type="Pfam" id="PF23169">
    <property type="entry name" value="HalD"/>
    <property type="match status" value="1"/>
</dbReference>
<reference evidence="1" key="1">
    <citation type="submission" date="2021-03" db="EMBL/GenBank/DDBJ databases">
        <title>Streptomyces strains.</title>
        <authorList>
            <person name="Lund M.B."/>
            <person name="Toerring T."/>
        </authorList>
    </citation>
    <scope>NUCLEOTIDE SEQUENCE</scope>
    <source>
        <strain evidence="1">JCM 4242</strain>
    </source>
</reference>
<dbReference type="InterPro" id="IPR056470">
    <property type="entry name" value="BesD/HalB-like"/>
</dbReference>
<dbReference type="RefSeq" id="WP_086569410.1">
    <property type="nucleotide sequence ID" value="NZ_JAFMOF010000002.1"/>
</dbReference>
<comment type="caution">
    <text evidence="1">The sequence shown here is derived from an EMBL/GenBank/DDBJ whole genome shotgun (WGS) entry which is preliminary data.</text>
</comment>
<dbReference type="SUPFAM" id="SSF51197">
    <property type="entry name" value="Clavaminate synthase-like"/>
    <property type="match status" value="1"/>
</dbReference>
<keyword evidence="2" id="KW-1185">Reference proteome</keyword>
<name>A0A939FKT6_9ACTN</name>
<evidence type="ECO:0000313" key="2">
    <source>
        <dbReference type="Proteomes" id="UP000664781"/>
    </source>
</evidence>
<dbReference type="InterPro" id="IPR053701">
    <property type="entry name" value="BesD"/>
</dbReference>
<dbReference type="AlphaFoldDB" id="A0A939FKT6"/>
<proteinExistence type="predicted"/>
<dbReference type="NCBIfam" id="NF042920">
    <property type="entry name" value="Lys_halognase_BesD"/>
    <property type="match status" value="1"/>
</dbReference>